<evidence type="ECO:0000313" key="4">
    <source>
        <dbReference type="Proteomes" id="UP001595536"/>
    </source>
</evidence>
<name>A0ABV7LEP7_9HYPH</name>
<organism evidence="3 4">
    <name type="scientific">Camelimonas abortus</name>
    <dbReference type="NCBI Taxonomy" id="1017184"/>
    <lineage>
        <taxon>Bacteria</taxon>
        <taxon>Pseudomonadati</taxon>
        <taxon>Pseudomonadota</taxon>
        <taxon>Alphaproteobacteria</taxon>
        <taxon>Hyphomicrobiales</taxon>
        <taxon>Chelatococcaceae</taxon>
        <taxon>Camelimonas</taxon>
    </lineage>
</organism>
<dbReference type="RefSeq" id="WP_376829660.1">
    <property type="nucleotide sequence ID" value="NZ_JBHLWR010000006.1"/>
</dbReference>
<dbReference type="EMBL" id="JBHRUV010000018">
    <property type="protein sequence ID" value="MFC3265638.1"/>
    <property type="molecule type" value="Genomic_DNA"/>
</dbReference>
<feature type="transmembrane region" description="Helical" evidence="1">
    <location>
        <begin position="163"/>
        <end position="183"/>
    </location>
</feature>
<reference evidence="4" key="1">
    <citation type="journal article" date="2019" name="Int. J. Syst. Evol. Microbiol.">
        <title>The Global Catalogue of Microorganisms (GCM) 10K type strain sequencing project: providing services to taxonomists for standard genome sequencing and annotation.</title>
        <authorList>
            <consortium name="The Broad Institute Genomics Platform"/>
            <consortium name="The Broad Institute Genome Sequencing Center for Infectious Disease"/>
            <person name="Wu L."/>
            <person name="Ma J."/>
        </authorList>
    </citation>
    <scope>NUCLEOTIDE SEQUENCE [LARGE SCALE GENOMIC DNA]</scope>
    <source>
        <strain evidence="4">CCM 7941</strain>
    </source>
</reference>
<feature type="transmembrane region" description="Helical" evidence="1">
    <location>
        <begin position="93"/>
        <end position="116"/>
    </location>
</feature>
<dbReference type="SMART" id="SM00014">
    <property type="entry name" value="acidPPc"/>
    <property type="match status" value="1"/>
</dbReference>
<accession>A0ABV7LEP7</accession>
<proteinExistence type="predicted"/>
<keyword evidence="1" id="KW-0812">Transmembrane</keyword>
<evidence type="ECO:0000313" key="3">
    <source>
        <dbReference type="EMBL" id="MFC3265638.1"/>
    </source>
</evidence>
<keyword evidence="1" id="KW-0472">Membrane</keyword>
<dbReference type="PANTHER" id="PTHR14969">
    <property type="entry name" value="SPHINGOSINE-1-PHOSPHATE PHOSPHOHYDROLASE"/>
    <property type="match status" value="1"/>
</dbReference>
<feature type="transmembrane region" description="Helical" evidence="1">
    <location>
        <begin position="136"/>
        <end position="156"/>
    </location>
</feature>
<dbReference type="Gene3D" id="1.20.144.10">
    <property type="entry name" value="Phosphatidic acid phosphatase type 2/haloperoxidase"/>
    <property type="match status" value="1"/>
</dbReference>
<feature type="transmembrane region" description="Helical" evidence="1">
    <location>
        <begin position="189"/>
        <end position="206"/>
    </location>
</feature>
<gene>
    <name evidence="3" type="ORF">ACFOEX_04560</name>
</gene>
<dbReference type="Pfam" id="PF01569">
    <property type="entry name" value="PAP2"/>
    <property type="match status" value="1"/>
</dbReference>
<keyword evidence="1" id="KW-1133">Transmembrane helix</keyword>
<dbReference type="InterPro" id="IPR000326">
    <property type="entry name" value="PAP2/HPO"/>
</dbReference>
<keyword evidence="4" id="KW-1185">Reference proteome</keyword>
<dbReference type="PANTHER" id="PTHR14969:SF13">
    <property type="entry name" value="AT30094P"/>
    <property type="match status" value="1"/>
</dbReference>
<dbReference type="SUPFAM" id="SSF48317">
    <property type="entry name" value="Acid phosphatase/Vanadium-dependent haloperoxidase"/>
    <property type="match status" value="1"/>
</dbReference>
<protein>
    <submittedName>
        <fullName evidence="3">Phosphatase PAP2 family protein</fullName>
    </submittedName>
</protein>
<feature type="domain" description="Phosphatidic acid phosphatase type 2/haloperoxidase" evidence="2">
    <location>
        <begin position="94"/>
        <end position="204"/>
    </location>
</feature>
<evidence type="ECO:0000256" key="1">
    <source>
        <dbReference type="SAM" id="Phobius"/>
    </source>
</evidence>
<dbReference type="Proteomes" id="UP001595536">
    <property type="component" value="Unassembled WGS sequence"/>
</dbReference>
<sequence length="224" mass="22101">MRGPAASALAVAGLLCLLAAAALGMAAVHGFAAGFDHALLRGLRQANDLATPAGPAWGLGLARALTLAGWSPALAAATAVTAALLWRSGARRAALQLGAGAALAFLLAGALKLAVARARPEVTPYLGGFSGYSYPSSHAMLSMAVYVMIALTAPALRRARTAAVAGAAALALLVGATRPYLGVHWPTDVLGGWLAGAGVALAYAAARARDHAPPQAGPSGLASG</sequence>
<feature type="transmembrane region" description="Helical" evidence="1">
    <location>
        <begin position="56"/>
        <end position="86"/>
    </location>
</feature>
<evidence type="ECO:0000259" key="2">
    <source>
        <dbReference type="SMART" id="SM00014"/>
    </source>
</evidence>
<comment type="caution">
    <text evidence="3">The sequence shown here is derived from an EMBL/GenBank/DDBJ whole genome shotgun (WGS) entry which is preliminary data.</text>
</comment>
<dbReference type="InterPro" id="IPR036938">
    <property type="entry name" value="PAP2/HPO_sf"/>
</dbReference>